<feature type="region of interest" description="Disordered" evidence="1">
    <location>
        <begin position="118"/>
        <end position="159"/>
    </location>
</feature>
<gene>
    <name evidence="2" type="ORF">TrRE_jg9810</name>
</gene>
<dbReference type="EMBL" id="BRXZ01000989">
    <property type="protein sequence ID" value="GMH59362.1"/>
    <property type="molecule type" value="Genomic_DNA"/>
</dbReference>
<feature type="compositionally biased region" description="Basic residues" evidence="1">
    <location>
        <begin position="131"/>
        <end position="151"/>
    </location>
</feature>
<name>A0A9W6ZXX0_9STRA</name>
<evidence type="ECO:0000313" key="2">
    <source>
        <dbReference type="EMBL" id="GMH59362.1"/>
    </source>
</evidence>
<dbReference type="OrthoDB" id="198281at2759"/>
<accession>A0A9W6ZXX0</accession>
<protein>
    <submittedName>
        <fullName evidence="2">Uncharacterized protein</fullName>
    </submittedName>
</protein>
<dbReference type="Proteomes" id="UP001165082">
    <property type="component" value="Unassembled WGS sequence"/>
</dbReference>
<feature type="compositionally biased region" description="Basic and acidic residues" evidence="1">
    <location>
        <begin position="118"/>
        <end position="130"/>
    </location>
</feature>
<dbReference type="AlphaFoldDB" id="A0A9W6ZXX0"/>
<sequence>MGRNARKSRGTRNGSTLANPNHPLLPKIKKRPEIVDEATKKRQLAESLVVDAYDVFLGLRDWSTVLPDAYLPRRSGTRVMSRCRRVDRDYVRPLKQVSGANSKHRKGRDEMSTVRLEGIKEGGGKNEDHFPRKKVRMMKKKKKKKRRKGGKKGAEGGGVLPVIRAKRAIIA</sequence>
<keyword evidence="3" id="KW-1185">Reference proteome</keyword>
<reference evidence="2" key="1">
    <citation type="submission" date="2022-07" db="EMBL/GenBank/DDBJ databases">
        <title>Genome analysis of Parmales, a sister group of diatoms, reveals the evolutionary specialization of diatoms from phago-mixotrophs to photoautotrophs.</title>
        <authorList>
            <person name="Ban H."/>
            <person name="Sato S."/>
            <person name="Yoshikawa S."/>
            <person name="Kazumasa Y."/>
            <person name="Nakamura Y."/>
            <person name="Ichinomiya M."/>
            <person name="Saitoh K."/>
            <person name="Sato N."/>
            <person name="Blanc-Mathieu R."/>
            <person name="Endo H."/>
            <person name="Kuwata A."/>
            <person name="Ogata H."/>
        </authorList>
    </citation>
    <scope>NUCLEOTIDE SEQUENCE</scope>
</reference>
<comment type="caution">
    <text evidence="2">The sequence shown here is derived from an EMBL/GenBank/DDBJ whole genome shotgun (WGS) entry which is preliminary data.</text>
</comment>
<evidence type="ECO:0000313" key="3">
    <source>
        <dbReference type="Proteomes" id="UP001165082"/>
    </source>
</evidence>
<proteinExistence type="predicted"/>
<organism evidence="2 3">
    <name type="scientific">Triparma retinervis</name>
    <dbReference type="NCBI Taxonomy" id="2557542"/>
    <lineage>
        <taxon>Eukaryota</taxon>
        <taxon>Sar</taxon>
        <taxon>Stramenopiles</taxon>
        <taxon>Ochrophyta</taxon>
        <taxon>Bolidophyceae</taxon>
        <taxon>Parmales</taxon>
        <taxon>Triparmaceae</taxon>
        <taxon>Triparma</taxon>
    </lineage>
</organism>
<feature type="compositionally biased region" description="Basic residues" evidence="1">
    <location>
        <begin position="1"/>
        <end position="10"/>
    </location>
</feature>
<feature type="region of interest" description="Disordered" evidence="1">
    <location>
        <begin position="1"/>
        <end position="25"/>
    </location>
</feature>
<evidence type="ECO:0000256" key="1">
    <source>
        <dbReference type="SAM" id="MobiDB-lite"/>
    </source>
</evidence>